<proteinExistence type="predicted"/>
<name>A0A9N8Z9W5_9GLOM</name>
<keyword evidence="1" id="KW-0238">DNA-binding</keyword>
<evidence type="ECO:0000313" key="5">
    <source>
        <dbReference type="Proteomes" id="UP000789508"/>
    </source>
</evidence>
<dbReference type="GO" id="GO:0005634">
    <property type="term" value="C:nucleus"/>
    <property type="evidence" value="ECO:0007669"/>
    <property type="project" value="UniProtKB-UniRule"/>
</dbReference>
<dbReference type="Gene3D" id="1.10.30.10">
    <property type="entry name" value="High mobility group box domain"/>
    <property type="match status" value="1"/>
</dbReference>
<evidence type="ECO:0000313" key="4">
    <source>
        <dbReference type="EMBL" id="CAG8479186.1"/>
    </source>
</evidence>
<dbReference type="SUPFAM" id="SSF47095">
    <property type="entry name" value="HMG-box"/>
    <property type="match status" value="1"/>
</dbReference>
<dbReference type="OrthoDB" id="5550281at2759"/>
<organism evidence="4 5">
    <name type="scientific">Ambispora leptoticha</name>
    <dbReference type="NCBI Taxonomy" id="144679"/>
    <lineage>
        <taxon>Eukaryota</taxon>
        <taxon>Fungi</taxon>
        <taxon>Fungi incertae sedis</taxon>
        <taxon>Mucoromycota</taxon>
        <taxon>Glomeromycotina</taxon>
        <taxon>Glomeromycetes</taxon>
        <taxon>Archaeosporales</taxon>
        <taxon>Ambisporaceae</taxon>
        <taxon>Ambispora</taxon>
    </lineage>
</organism>
<dbReference type="AlphaFoldDB" id="A0A9N8Z9W5"/>
<feature type="DNA-binding region" description="HMG box" evidence="1">
    <location>
        <begin position="187"/>
        <end position="255"/>
    </location>
</feature>
<sequence>MAKTKITQKLSSNYGSEKRISVISKSASVNNGDLDRENLSKMKAQTEAAADVFEQAATDWKKANKEILTLQTMMSNGNPIFKKRIPILSESESSDFDEIVDENDETFSTPSKSKNRVNEKNKGKITSFDEMKFFSPSNYDMNQKRIRVDNLYKKSKKPKFSDVKTVKQTVEKSDPEKLESLPELKSKKVPKNSYLYFVSQRFADVKAEFPNLQMTDINGKIAEMWKNLPAKEKESFQAEFHAQQQKYGNGRTHMSSPESSKLISTPLKPSSDSSNFFNRESSMSTFDSVTSQNDEVPWILPIVGTPTSFGLSPYRKRKIRKSSFSDDY</sequence>
<reference evidence="4" key="1">
    <citation type="submission" date="2021-06" db="EMBL/GenBank/DDBJ databases">
        <authorList>
            <person name="Kallberg Y."/>
            <person name="Tangrot J."/>
            <person name="Rosling A."/>
        </authorList>
    </citation>
    <scope>NUCLEOTIDE SEQUENCE</scope>
    <source>
        <strain evidence="4">FL130A</strain>
    </source>
</reference>
<dbReference type="CDD" id="cd00084">
    <property type="entry name" value="HMG-box_SF"/>
    <property type="match status" value="1"/>
</dbReference>
<evidence type="ECO:0000256" key="1">
    <source>
        <dbReference type="PROSITE-ProRule" id="PRU00267"/>
    </source>
</evidence>
<dbReference type="PROSITE" id="PS50118">
    <property type="entry name" value="HMG_BOX_2"/>
    <property type="match status" value="1"/>
</dbReference>
<feature type="compositionally biased region" description="Polar residues" evidence="2">
    <location>
        <begin position="242"/>
        <end position="276"/>
    </location>
</feature>
<dbReference type="InterPro" id="IPR036910">
    <property type="entry name" value="HMG_box_dom_sf"/>
</dbReference>
<feature type="region of interest" description="Disordered" evidence="2">
    <location>
        <begin position="239"/>
        <end position="276"/>
    </location>
</feature>
<feature type="domain" description="HMG box" evidence="3">
    <location>
        <begin position="187"/>
        <end position="255"/>
    </location>
</feature>
<dbReference type="GO" id="GO:0003677">
    <property type="term" value="F:DNA binding"/>
    <property type="evidence" value="ECO:0007669"/>
    <property type="project" value="UniProtKB-UniRule"/>
</dbReference>
<dbReference type="EMBL" id="CAJVPS010000346">
    <property type="protein sequence ID" value="CAG8479186.1"/>
    <property type="molecule type" value="Genomic_DNA"/>
</dbReference>
<dbReference type="Pfam" id="PF00505">
    <property type="entry name" value="HMG_box"/>
    <property type="match status" value="1"/>
</dbReference>
<accession>A0A9N8Z9W5</accession>
<evidence type="ECO:0000256" key="2">
    <source>
        <dbReference type="SAM" id="MobiDB-lite"/>
    </source>
</evidence>
<keyword evidence="1" id="KW-0539">Nucleus</keyword>
<dbReference type="Proteomes" id="UP000789508">
    <property type="component" value="Unassembled WGS sequence"/>
</dbReference>
<protein>
    <submittedName>
        <fullName evidence="4">5623_t:CDS:1</fullName>
    </submittedName>
</protein>
<gene>
    <name evidence="4" type="ORF">ALEPTO_LOCUS2399</name>
</gene>
<keyword evidence="5" id="KW-1185">Reference proteome</keyword>
<dbReference type="InterPro" id="IPR009071">
    <property type="entry name" value="HMG_box_dom"/>
</dbReference>
<dbReference type="SMART" id="SM00398">
    <property type="entry name" value="HMG"/>
    <property type="match status" value="1"/>
</dbReference>
<evidence type="ECO:0000259" key="3">
    <source>
        <dbReference type="PROSITE" id="PS50118"/>
    </source>
</evidence>
<comment type="caution">
    <text evidence="4">The sequence shown here is derived from an EMBL/GenBank/DDBJ whole genome shotgun (WGS) entry which is preliminary data.</text>
</comment>